<keyword evidence="3" id="KW-1185">Reference proteome</keyword>
<keyword evidence="1" id="KW-0812">Transmembrane</keyword>
<feature type="transmembrane region" description="Helical" evidence="1">
    <location>
        <begin position="136"/>
        <end position="156"/>
    </location>
</feature>
<name>A0ABU9E5G9_9BACT</name>
<feature type="transmembrane region" description="Helical" evidence="1">
    <location>
        <begin position="7"/>
        <end position="27"/>
    </location>
</feature>
<dbReference type="RefSeq" id="WP_405277858.1">
    <property type="nucleotide sequence ID" value="NZ_CP144380.1"/>
</dbReference>
<gene>
    <name evidence="2" type="ORF">WI372_03055</name>
</gene>
<protein>
    <submittedName>
        <fullName evidence="2">Uncharacterized protein</fullName>
    </submittedName>
</protein>
<comment type="caution">
    <text evidence="2">The sequence shown here is derived from an EMBL/GenBank/DDBJ whole genome shotgun (WGS) entry which is preliminary data.</text>
</comment>
<feature type="transmembrane region" description="Helical" evidence="1">
    <location>
        <begin position="162"/>
        <end position="182"/>
    </location>
</feature>
<evidence type="ECO:0000313" key="3">
    <source>
        <dbReference type="Proteomes" id="UP001484239"/>
    </source>
</evidence>
<sequence>MRRAIPPFMAGLVAVAVAELSLSLLLYARAGFLRALTVLLGVQLASLAVGLATAPGRDAEGRWTSASAVSLRWRWLVAVAALGVSSVAAAGWSLLGGLGGTATQRGVAVAALASLPLLTLGGVLGGLAARSPRVRVGAWAAAGGATGAALLGTVLLTRLLPTSLLLGATVLVSAAALFDGGLDRTDAGLVAGGTAPDDDVVSIDSLAPEGVIPIEFLAPDPDPV</sequence>
<feature type="transmembrane region" description="Helical" evidence="1">
    <location>
        <begin position="107"/>
        <end position="129"/>
    </location>
</feature>
<evidence type="ECO:0000256" key="1">
    <source>
        <dbReference type="SAM" id="Phobius"/>
    </source>
</evidence>
<dbReference type="EMBL" id="JBBHLI010000001">
    <property type="protein sequence ID" value="MEK9499961.1"/>
    <property type="molecule type" value="Genomic_DNA"/>
</dbReference>
<feature type="transmembrane region" description="Helical" evidence="1">
    <location>
        <begin position="75"/>
        <end position="95"/>
    </location>
</feature>
<evidence type="ECO:0000313" key="2">
    <source>
        <dbReference type="EMBL" id="MEK9499961.1"/>
    </source>
</evidence>
<proteinExistence type="predicted"/>
<accession>A0ABU9E5G9</accession>
<organism evidence="2 3">
    <name type="scientific">Gaopeijia maritima</name>
    <dbReference type="NCBI Taxonomy" id="3119007"/>
    <lineage>
        <taxon>Bacteria</taxon>
        <taxon>Pseudomonadati</taxon>
        <taxon>Gemmatimonadota</taxon>
        <taxon>Longimicrobiia</taxon>
        <taxon>Gaopeijiales</taxon>
        <taxon>Gaopeijiaceae</taxon>
        <taxon>Gaopeijia</taxon>
    </lineage>
</organism>
<feature type="transmembrane region" description="Helical" evidence="1">
    <location>
        <begin position="33"/>
        <end position="54"/>
    </location>
</feature>
<dbReference type="Proteomes" id="UP001484239">
    <property type="component" value="Unassembled WGS sequence"/>
</dbReference>
<reference evidence="2 3" key="1">
    <citation type="submission" date="2024-02" db="EMBL/GenBank/DDBJ databases">
        <title>A novel Gemmatimonadota bacterium.</title>
        <authorList>
            <person name="Du Z.-J."/>
            <person name="Ye Y.-Q."/>
        </authorList>
    </citation>
    <scope>NUCLEOTIDE SEQUENCE [LARGE SCALE GENOMIC DNA]</scope>
    <source>
        <strain evidence="2 3">DH-20</strain>
    </source>
</reference>
<keyword evidence="1" id="KW-0472">Membrane</keyword>
<keyword evidence="1" id="KW-1133">Transmembrane helix</keyword>